<evidence type="ECO:0000256" key="3">
    <source>
        <dbReference type="ARBA" id="ARBA00023163"/>
    </source>
</evidence>
<accession>A0ABV1SHV3</accession>
<dbReference type="RefSeq" id="WP_339115391.1">
    <property type="nucleotide sequence ID" value="NZ_JAYWLC010000008.1"/>
</dbReference>
<evidence type="ECO:0000256" key="1">
    <source>
        <dbReference type="ARBA" id="ARBA00023015"/>
    </source>
</evidence>
<evidence type="ECO:0000256" key="2">
    <source>
        <dbReference type="ARBA" id="ARBA00023125"/>
    </source>
</evidence>
<keyword evidence="3" id="KW-0804">Transcription</keyword>
<protein>
    <submittedName>
        <fullName evidence="5">Lrp/AsnC family transcriptional regulator</fullName>
    </submittedName>
</protein>
<evidence type="ECO:0000259" key="4">
    <source>
        <dbReference type="PROSITE" id="PS50956"/>
    </source>
</evidence>
<keyword evidence="1" id="KW-0805">Transcription regulation</keyword>
<dbReference type="InterPro" id="IPR019888">
    <property type="entry name" value="Tscrpt_reg_AsnC-like"/>
</dbReference>
<keyword evidence="2" id="KW-0238">DNA-binding</keyword>
<dbReference type="InterPro" id="IPR011991">
    <property type="entry name" value="ArsR-like_HTH"/>
</dbReference>
<dbReference type="SUPFAM" id="SSF46785">
    <property type="entry name" value="Winged helix' DNA-binding domain"/>
    <property type="match status" value="1"/>
</dbReference>
<dbReference type="EMBL" id="JAYWLC010000008">
    <property type="protein sequence ID" value="MER5172493.1"/>
    <property type="molecule type" value="Genomic_DNA"/>
</dbReference>
<dbReference type="PROSITE" id="PS50956">
    <property type="entry name" value="HTH_ASNC_2"/>
    <property type="match status" value="1"/>
</dbReference>
<keyword evidence="6" id="KW-1185">Reference proteome</keyword>
<name>A0ABV1SHV3_9RHOB</name>
<dbReference type="SMART" id="SM00344">
    <property type="entry name" value="HTH_ASNC"/>
    <property type="match status" value="1"/>
</dbReference>
<dbReference type="CDD" id="cd00090">
    <property type="entry name" value="HTH_ARSR"/>
    <property type="match status" value="1"/>
</dbReference>
<dbReference type="InterPro" id="IPR036388">
    <property type="entry name" value="WH-like_DNA-bd_sf"/>
</dbReference>
<dbReference type="InterPro" id="IPR019887">
    <property type="entry name" value="Tscrpt_reg_AsnC/Lrp_C"/>
</dbReference>
<dbReference type="Pfam" id="PF01037">
    <property type="entry name" value="AsnC_trans_reg"/>
    <property type="match status" value="1"/>
</dbReference>
<evidence type="ECO:0000313" key="6">
    <source>
        <dbReference type="Proteomes" id="UP001438953"/>
    </source>
</evidence>
<dbReference type="PANTHER" id="PTHR30154">
    <property type="entry name" value="LEUCINE-RESPONSIVE REGULATORY PROTEIN"/>
    <property type="match status" value="1"/>
</dbReference>
<dbReference type="Pfam" id="PF13412">
    <property type="entry name" value="HTH_24"/>
    <property type="match status" value="1"/>
</dbReference>
<dbReference type="Gene3D" id="1.10.10.10">
    <property type="entry name" value="Winged helix-like DNA-binding domain superfamily/Winged helix DNA-binding domain"/>
    <property type="match status" value="1"/>
</dbReference>
<dbReference type="Proteomes" id="UP001438953">
    <property type="component" value="Unassembled WGS sequence"/>
</dbReference>
<comment type="caution">
    <text evidence="5">The sequence shown here is derived from an EMBL/GenBank/DDBJ whole genome shotgun (WGS) entry which is preliminary data.</text>
</comment>
<evidence type="ECO:0000313" key="5">
    <source>
        <dbReference type="EMBL" id="MER5172493.1"/>
    </source>
</evidence>
<organism evidence="5 6">
    <name type="scientific">Thioclava kandeliae</name>
    <dbReference type="NCBI Taxonomy" id="3070818"/>
    <lineage>
        <taxon>Bacteria</taxon>
        <taxon>Pseudomonadati</taxon>
        <taxon>Pseudomonadota</taxon>
        <taxon>Alphaproteobacteria</taxon>
        <taxon>Rhodobacterales</taxon>
        <taxon>Paracoccaceae</taxon>
        <taxon>Thioclava</taxon>
    </lineage>
</organism>
<feature type="domain" description="HTH asnC-type" evidence="4">
    <location>
        <begin position="5"/>
        <end position="66"/>
    </location>
</feature>
<dbReference type="InterPro" id="IPR036390">
    <property type="entry name" value="WH_DNA-bd_sf"/>
</dbReference>
<dbReference type="SUPFAM" id="SSF54909">
    <property type="entry name" value="Dimeric alpha+beta barrel"/>
    <property type="match status" value="1"/>
</dbReference>
<dbReference type="PRINTS" id="PR00033">
    <property type="entry name" value="HTHASNC"/>
</dbReference>
<reference evidence="5 6" key="2">
    <citation type="submission" date="2024-06" db="EMBL/GenBank/DDBJ databases">
        <title>Thioclava kandeliae sp. nov. from a rhizosphere soil sample of Kandelia candel in a mangrove.</title>
        <authorList>
            <person name="Mu T."/>
        </authorList>
    </citation>
    <scope>NUCLEOTIDE SEQUENCE [LARGE SCALE GENOMIC DNA]</scope>
    <source>
        <strain evidence="5 6">CPCC 100088</strain>
    </source>
</reference>
<dbReference type="InterPro" id="IPR011008">
    <property type="entry name" value="Dimeric_a/b-barrel"/>
</dbReference>
<dbReference type="InterPro" id="IPR000485">
    <property type="entry name" value="AsnC-type_HTH_dom"/>
</dbReference>
<dbReference type="PANTHER" id="PTHR30154:SF34">
    <property type="entry name" value="TRANSCRIPTIONAL REGULATOR AZLB"/>
    <property type="match status" value="1"/>
</dbReference>
<sequence length="158" mass="17994">MTIKLDRIDISILNELMKNGRISNVRLSEHVGLSASPCLQRIKRMEAAGVIAGYGAQVDMTKVSQPVTVFTEFTLSDHRRELFSRFEQEVGRLRQVSECHLISGGYDYLVKFTSRNVSEYHETIEALLERNLGISQYFSYIVIKSPIQKSIVPLEDLL</sequence>
<reference evidence="5 6" key="1">
    <citation type="submission" date="2024-01" db="EMBL/GenBank/DDBJ databases">
        <authorList>
            <person name="Deng Y."/>
            <person name="Su J."/>
        </authorList>
    </citation>
    <scope>NUCLEOTIDE SEQUENCE [LARGE SCALE GENOMIC DNA]</scope>
    <source>
        <strain evidence="5 6">CPCC 100088</strain>
    </source>
</reference>
<proteinExistence type="predicted"/>
<gene>
    <name evidence="5" type="ORF">VSX56_11975</name>
</gene>
<dbReference type="Gene3D" id="3.30.70.920">
    <property type="match status" value="1"/>
</dbReference>